<gene>
    <name evidence="1" type="ORF">MILVUS5_LOCUS21936</name>
</gene>
<accession>A0ACB0KC26</accession>
<evidence type="ECO:0000313" key="2">
    <source>
        <dbReference type="Proteomes" id="UP001177021"/>
    </source>
</evidence>
<sequence>MQNKKNMTNINIFVYALIIFLFTFFNELSAYHTTNIPCGFDNDCPTAIKRYIWRCHAKFYSILFVAKPL</sequence>
<proteinExistence type="predicted"/>
<comment type="caution">
    <text evidence="1">The sequence shown here is derived from an EMBL/GenBank/DDBJ whole genome shotgun (WGS) entry which is preliminary data.</text>
</comment>
<name>A0ACB0KC26_TRIPR</name>
<dbReference type="EMBL" id="CASHSV030000206">
    <property type="protein sequence ID" value="CAJ2654889.1"/>
    <property type="molecule type" value="Genomic_DNA"/>
</dbReference>
<reference evidence="1" key="1">
    <citation type="submission" date="2023-10" db="EMBL/GenBank/DDBJ databases">
        <authorList>
            <person name="Rodriguez Cubillos JULIANA M."/>
            <person name="De Vega J."/>
        </authorList>
    </citation>
    <scope>NUCLEOTIDE SEQUENCE</scope>
</reference>
<keyword evidence="2" id="KW-1185">Reference proteome</keyword>
<protein>
    <submittedName>
        <fullName evidence="1">Uncharacterized protein</fullName>
    </submittedName>
</protein>
<dbReference type="Proteomes" id="UP001177021">
    <property type="component" value="Unassembled WGS sequence"/>
</dbReference>
<organism evidence="1 2">
    <name type="scientific">Trifolium pratense</name>
    <name type="common">Red clover</name>
    <dbReference type="NCBI Taxonomy" id="57577"/>
    <lineage>
        <taxon>Eukaryota</taxon>
        <taxon>Viridiplantae</taxon>
        <taxon>Streptophyta</taxon>
        <taxon>Embryophyta</taxon>
        <taxon>Tracheophyta</taxon>
        <taxon>Spermatophyta</taxon>
        <taxon>Magnoliopsida</taxon>
        <taxon>eudicotyledons</taxon>
        <taxon>Gunneridae</taxon>
        <taxon>Pentapetalae</taxon>
        <taxon>rosids</taxon>
        <taxon>fabids</taxon>
        <taxon>Fabales</taxon>
        <taxon>Fabaceae</taxon>
        <taxon>Papilionoideae</taxon>
        <taxon>50 kb inversion clade</taxon>
        <taxon>NPAAA clade</taxon>
        <taxon>Hologalegina</taxon>
        <taxon>IRL clade</taxon>
        <taxon>Trifolieae</taxon>
        <taxon>Trifolium</taxon>
    </lineage>
</organism>
<evidence type="ECO:0000313" key="1">
    <source>
        <dbReference type="EMBL" id="CAJ2654889.1"/>
    </source>
</evidence>